<dbReference type="RefSeq" id="XP_066637439.1">
    <property type="nucleotide sequence ID" value="XM_066772160.1"/>
</dbReference>
<name>A0ABR3CUW0_9PEZI</name>
<dbReference type="Proteomes" id="UP001430584">
    <property type="component" value="Unassembled WGS sequence"/>
</dbReference>
<organism evidence="2 3">
    <name type="scientific">Diplodia seriata</name>
    <dbReference type="NCBI Taxonomy" id="420778"/>
    <lineage>
        <taxon>Eukaryota</taxon>
        <taxon>Fungi</taxon>
        <taxon>Dikarya</taxon>
        <taxon>Ascomycota</taxon>
        <taxon>Pezizomycotina</taxon>
        <taxon>Dothideomycetes</taxon>
        <taxon>Dothideomycetes incertae sedis</taxon>
        <taxon>Botryosphaeriales</taxon>
        <taxon>Botryosphaeriaceae</taxon>
        <taxon>Diplodia</taxon>
    </lineage>
</organism>
<evidence type="ECO:0008006" key="4">
    <source>
        <dbReference type="Google" id="ProtNLM"/>
    </source>
</evidence>
<keyword evidence="1" id="KW-0808">Transferase</keyword>
<protein>
    <recommendedName>
        <fullName evidence="4">Methyltransferase domain-containing protein</fullName>
    </recommendedName>
</protein>
<dbReference type="PANTHER" id="PTHR43861:SF3">
    <property type="entry name" value="PUTATIVE (AFU_ORTHOLOGUE AFUA_2G14390)-RELATED"/>
    <property type="match status" value="1"/>
</dbReference>
<reference evidence="2 3" key="1">
    <citation type="submission" date="2024-02" db="EMBL/GenBank/DDBJ databases">
        <title>De novo assembly and annotation of 12 fungi associated with fruit tree decline syndrome in Ontario, Canada.</title>
        <authorList>
            <person name="Sulman M."/>
            <person name="Ellouze W."/>
            <person name="Ilyukhin E."/>
        </authorList>
    </citation>
    <scope>NUCLEOTIDE SEQUENCE [LARGE SCALE GENOMIC DNA]</scope>
    <source>
        <strain evidence="2 3">FDS-637</strain>
    </source>
</reference>
<accession>A0ABR3CUW0</accession>
<dbReference type="Gene3D" id="3.40.50.150">
    <property type="entry name" value="Vaccinia Virus protein VP39"/>
    <property type="match status" value="1"/>
</dbReference>
<evidence type="ECO:0000256" key="1">
    <source>
        <dbReference type="ARBA" id="ARBA00022679"/>
    </source>
</evidence>
<comment type="caution">
    <text evidence="2">The sequence shown here is derived from an EMBL/GenBank/DDBJ whole genome shotgun (WGS) entry which is preliminary data.</text>
</comment>
<dbReference type="SUPFAM" id="SSF53335">
    <property type="entry name" value="S-adenosyl-L-methionine-dependent methyltransferases"/>
    <property type="match status" value="1"/>
</dbReference>
<dbReference type="InterPro" id="IPR029063">
    <property type="entry name" value="SAM-dependent_MTases_sf"/>
</dbReference>
<evidence type="ECO:0000313" key="2">
    <source>
        <dbReference type="EMBL" id="KAL0264699.1"/>
    </source>
</evidence>
<keyword evidence="3" id="KW-1185">Reference proteome</keyword>
<sequence length="246" mass="26296">MATSTTHFDEDAAAWEADPACRSCCELAYKALLQHVPQFQPGVKKPDVMEVECGSGILSAMLAPHVHTLTGTDISESMVAAFNANAAARGADHTEAVRFDIANPDFTVAPAAVARLIQKVDGKAAEEPVRWDLLVSNTLSHNFADMNQWLQISYFCLAPGGSLAMIDFENTAADAALFHVPGKQGNIAMPGLKPDEIARLLEDAGFEDVSVKRAFSLEKAVDPEGAGGRTSIDLPFVICQGTKPLR</sequence>
<proteinExistence type="predicted"/>
<dbReference type="Pfam" id="PF13489">
    <property type="entry name" value="Methyltransf_23"/>
    <property type="match status" value="1"/>
</dbReference>
<evidence type="ECO:0000313" key="3">
    <source>
        <dbReference type="Proteomes" id="UP001430584"/>
    </source>
</evidence>
<dbReference type="CDD" id="cd02440">
    <property type="entry name" value="AdoMet_MTases"/>
    <property type="match status" value="1"/>
</dbReference>
<dbReference type="PANTHER" id="PTHR43861">
    <property type="entry name" value="TRANS-ACONITATE 2-METHYLTRANSFERASE-RELATED"/>
    <property type="match status" value="1"/>
</dbReference>
<gene>
    <name evidence="2" type="ORF">SLS55_000650</name>
</gene>
<dbReference type="GeneID" id="92004735"/>
<dbReference type="EMBL" id="JAJVCZ030000001">
    <property type="protein sequence ID" value="KAL0264699.1"/>
    <property type="molecule type" value="Genomic_DNA"/>
</dbReference>